<dbReference type="EMBL" id="QMBQ01000003">
    <property type="protein sequence ID" value="RAZ77441.1"/>
    <property type="molecule type" value="Genomic_DNA"/>
</dbReference>
<dbReference type="InterPro" id="IPR006311">
    <property type="entry name" value="TAT_signal"/>
</dbReference>
<evidence type="ECO:0000313" key="2">
    <source>
        <dbReference type="Proteomes" id="UP000251956"/>
    </source>
</evidence>
<dbReference type="SUPFAM" id="SSF53850">
    <property type="entry name" value="Periplasmic binding protein-like II"/>
    <property type="match status" value="1"/>
</dbReference>
<dbReference type="PROSITE" id="PS51318">
    <property type="entry name" value="TAT"/>
    <property type="match status" value="1"/>
</dbReference>
<name>A0A330GUA0_9HYPH</name>
<dbReference type="OrthoDB" id="9803049at2"/>
<accession>A0A330GUA0</accession>
<evidence type="ECO:0000313" key="1">
    <source>
        <dbReference type="EMBL" id="RAZ77441.1"/>
    </source>
</evidence>
<keyword evidence="2" id="KW-1185">Reference proteome</keyword>
<comment type="caution">
    <text evidence="1">The sequence shown here is derived from an EMBL/GenBank/DDBJ whole genome shotgun (WGS) entry which is preliminary data.</text>
</comment>
<dbReference type="Proteomes" id="UP000251956">
    <property type="component" value="Unassembled WGS sequence"/>
</dbReference>
<dbReference type="RefSeq" id="WP_112127690.1">
    <property type="nucleotide sequence ID" value="NZ_QMBQ01000003.1"/>
</dbReference>
<sequence>MRVDLYEKLMRAGASRRDLLKGAASMAAIAAASGAGLGALTRPAAADDDLRKKILQIPGVGKGQPTDADFQKVGELCLEATKANVKEGEFAGVELTFMGLNNQNLHNVLFRGFLKPWEAYTGAKISWIDLAQADYNARLQQSIATGTVDFDIIEMGAPFEGDVCGKGLTSEMPDWVKKQIDFDDLVNYLKPPVGTWNGKQYRVTIDGDTHNFNYRTDVFSDSELAAAWKADSGDKAGLTEWGVPKTWQQVQAVTKFLKGKKFKGQDVYGYLDAPKPWGGFGFYFLGSRATAYAKHPDDKAWLFDADTMKPRVNNPAWVRAIQDVIDALPSEPADQINADPNTTAFQQFLAGTGSMIPWWGDVGSNVKTNDSSVIGDVTGFSILPGSDDVYNSKTGKWEKLASGPNYAPNCAYLGWGVYVMARVDKDEKKKKAAWSAAAHLGGKDLSIWTAMYPSGFQPYRNSHFNIPEWVAAGYDEAFITSYLKSEGDSYNHPNAAIEPRIPGIFQYYSAAEDILANTFAGKMKAQEGADAIAAAWEKLTDQIGRENQVKLYKASLGM</sequence>
<gene>
    <name evidence="1" type="ORF">DPM35_13305</name>
</gene>
<dbReference type="AlphaFoldDB" id="A0A330GUA0"/>
<proteinExistence type="predicted"/>
<organism evidence="1 2">
    <name type="scientific">Mesorhizobium atlanticum</name>
    <dbReference type="NCBI Taxonomy" id="2233532"/>
    <lineage>
        <taxon>Bacteria</taxon>
        <taxon>Pseudomonadati</taxon>
        <taxon>Pseudomonadota</taxon>
        <taxon>Alphaproteobacteria</taxon>
        <taxon>Hyphomicrobiales</taxon>
        <taxon>Phyllobacteriaceae</taxon>
        <taxon>Mesorhizobium</taxon>
    </lineage>
</organism>
<dbReference type="PANTHER" id="PTHR43649">
    <property type="entry name" value="ARABINOSE-BINDING PROTEIN-RELATED"/>
    <property type="match status" value="1"/>
</dbReference>
<dbReference type="Gene3D" id="3.40.190.10">
    <property type="entry name" value="Periplasmic binding protein-like II"/>
    <property type="match status" value="1"/>
</dbReference>
<protein>
    <submittedName>
        <fullName evidence="1">Sugar ABC transporter substrate-binding protein</fullName>
    </submittedName>
</protein>
<dbReference type="PANTHER" id="PTHR43649:SF12">
    <property type="entry name" value="DIACETYLCHITOBIOSE BINDING PROTEIN DASA"/>
    <property type="match status" value="1"/>
</dbReference>
<dbReference type="InterPro" id="IPR050490">
    <property type="entry name" value="Bact_solute-bd_prot1"/>
</dbReference>
<reference evidence="1 2" key="1">
    <citation type="submission" date="2018-07" db="EMBL/GenBank/DDBJ databases">
        <title>Diversity of Mesorhizobium strains in Brazil.</title>
        <authorList>
            <person name="Helene L.C.F."/>
            <person name="Dall'Agnol R."/>
            <person name="Delamuta J.R.M."/>
            <person name="Hungria M."/>
        </authorList>
    </citation>
    <scope>NUCLEOTIDE SEQUENCE [LARGE SCALE GENOMIC DNA]</scope>
    <source>
        <strain evidence="1 2">CNPSo 3140</strain>
    </source>
</reference>